<feature type="domain" description="Tail specific protease" evidence="1">
    <location>
        <begin position="124"/>
        <end position="368"/>
    </location>
</feature>
<dbReference type="SMART" id="SM00245">
    <property type="entry name" value="TSPc"/>
    <property type="match status" value="1"/>
</dbReference>
<keyword evidence="5" id="KW-1185">Reference proteome</keyword>
<dbReference type="GO" id="GO:0030288">
    <property type="term" value="C:outer membrane-bounded periplasmic space"/>
    <property type="evidence" value="ECO:0007669"/>
    <property type="project" value="TreeGrafter"/>
</dbReference>
<dbReference type="Proteomes" id="UP000273898">
    <property type="component" value="Unassembled WGS sequence"/>
</dbReference>
<dbReference type="EMBL" id="SOPX01000001">
    <property type="protein sequence ID" value="TFB33103.1"/>
    <property type="molecule type" value="Genomic_DNA"/>
</dbReference>
<organism evidence="2 4">
    <name type="scientific">Pedobacter alluvionis</name>
    <dbReference type="NCBI Taxonomy" id="475253"/>
    <lineage>
        <taxon>Bacteria</taxon>
        <taxon>Pseudomonadati</taxon>
        <taxon>Bacteroidota</taxon>
        <taxon>Sphingobacteriia</taxon>
        <taxon>Sphingobacteriales</taxon>
        <taxon>Sphingobacteriaceae</taxon>
        <taxon>Pedobacter</taxon>
    </lineage>
</organism>
<dbReference type="AlphaFoldDB" id="A0A497Y6T4"/>
<dbReference type="Pfam" id="PF03572">
    <property type="entry name" value="Peptidase_S41"/>
    <property type="match status" value="1"/>
</dbReference>
<dbReference type="Gene3D" id="3.30.750.170">
    <property type="match status" value="1"/>
</dbReference>
<dbReference type="EMBL" id="RCCK01000011">
    <property type="protein sequence ID" value="RLJ77696.1"/>
    <property type="molecule type" value="Genomic_DNA"/>
</dbReference>
<dbReference type="Gene3D" id="3.90.226.10">
    <property type="entry name" value="2-enoyl-CoA Hydratase, Chain A, domain 1"/>
    <property type="match status" value="1"/>
</dbReference>
<dbReference type="SUPFAM" id="SSF52096">
    <property type="entry name" value="ClpP/crotonase"/>
    <property type="match status" value="1"/>
</dbReference>
<proteinExistence type="predicted"/>
<name>A0A497Y6T4_9SPHI</name>
<dbReference type="GO" id="GO:0008236">
    <property type="term" value="F:serine-type peptidase activity"/>
    <property type="evidence" value="ECO:0007669"/>
    <property type="project" value="InterPro"/>
</dbReference>
<dbReference type="GO" id="GO:0004175">
    <property type="term" value="F:endopeptidase activity"/>
    <property type="evidence" value="ECO:0007669"/>
    <property type="project" value="TreeGrafter"/>
</dbReference>
<protein>
    <submittedName>
        <fullName evidence="3">Carboxyl-terminal protease</fullName>
    </submittedName>
    <submittedName>
        <fullName evidence="2">Peptidase S41-like protein</fullName>
    </submittedName>
</protein>
<reference evidence="3 5" key="2">
    <citation type="submission" date="2019-03" db="EMBL/GenBank/DDBJ databases">
        <authorList>
            <person name="He R.-H."/>
        </authorList>
    </citation>
    <scope>NUCLEOTIDE SEQUENCE [LARGE SCALE GENOMIC DNA]</scope>
    <source>
        <strain evidence="3 5">DSM 19624</strain>
    </source>
</reference>
<evidence type="ECO:0000259" key="1">
    <source>
        <dbReference type="SMART" id="SM00245"/>
    </source>
</evidence>
<dbReference type="PANTHER" id="PTHR32060:SF30">
    <property type="entry name" value="CARBOXY-TERMINAL PROCESSING PROTEASE CTPA"/>
    <property type="match status" value="1"/>
</dbReference>
<dbReference type="OrthoDB" id="7168509at2"/>
<sequence length="433" mass="48234">MKIYNTGCTYDYKFIKGILFLFLIVACTSCKKDKQIEIDKEEIVSPTTGTRTEFTLDSIFLYAKQVYLWNDVLPGYSTFKPREKYGNAQSEISAFRNELFDISQFKLNQATGKPFELSTYNNLPKYSYLQIGRTSGGGNRAGAISGEAVLAKRLIRLDDKVIAYVALGSFPSLSTAKSKLDQVFDEISADKPKYLVLDLRSNGGGYVETAEYVANLIAPSTLNGKVMYSEQFNQILQSGKATILRHQPYLDENGKTVTYNGRLATLADVDYTESGNIYKFNKKGNLESIQDVYIIVSGQTASASELLISCLKPYFNVKLIGEKTYGKPVGFFGINIDQYSVYLSSFLIKNAQGWSDYFNGMEPDLNVTMPNNPTLGDTEEACLKAAVAAIDGKIQLQPKKSASILRLNLNRIPLALIDKDSIGMIENRLKLKY</sequence>
<comment type="caution">
    <text evidence="2">The sequence shown here is derived from an EMBL/GenBank/DDBJ whole genome shotgun (WGS) entry which is preliminary data.</text>
</comment>
<dbReference type="PANTHER" id="PTHR32060">
    <property type="entry name" value="TAIL-SPECIFIC PROTEASE"/>
    <property type="match status" value="1"/>
</dbReference>
<dbReference type="GO" id="GO:0006508">
    <property type="term" value="P:proteolysis"/>
    <property type="evidence" value="ECO:0007669"/>
    <property type="project" value="UniProtKB-KW"/>
</dbReference>
<gene>
    <name evidence="2" type="ORF">BCL90_2802</name>
    <name evidence="3" type="ORF">E3V97_03410</name>
</gene>
<evidence type="ECO:0000313" key="4">
    <source>
        <dbReference type="Proteomes" id="UP000273898"/>
    </source>
</evidence>
<dbReference type="InterPro" id="IPR005151">
    <property type="entry name" value="Tail-specific_protease"/>
</dbReference>
<dbReference type="Proteomes" id="UP000297429">
    <property type="component" value="Unassembled WGS sequence"/>
</dbReference>
<dbReference type="InterPro" id="IPR029045">
    <property type="entry name" value="ClpP/crotonase-like_dom_sf"/>
</dbReference>
<dbReference type="Gene3D" id="2.30.42.10">
    <property type="match status" value="1"/>
</dbReference>
<keyword evidence="3" id="KW-0378">Hydrolase</keyword>
<accession>A0A497Y6T4</accession>
<dbReference type="PROSITE" id="PS51257">
    <property type="entry name" value="PROKAR_LIPOPROTEIN"/>
    <property type="match status" value="1"/>
</dbReference>
<keyword evidence="3" id="KW-0645">Protease</keyword>
<dbReference type="InterPro" id="IPR036034">
    <property type="entry name" value="PDZ_sf"/>
</dbReference>
<dbReference type="GO" id="GO:0007165">
    <property type="term" value="P:signal transduction"/>
    <property type="evidence" value="ECO:0007669"/>
    <property type="project" value="TreeGrafter"/>
</dbReference>
<dbReference type="RefSeq" id="WP_121284431.1">
    <property type="nucleotide sequence ID" value="NZ_RCCK01000011.1"/>
</dbReference>
<evidence type="ECO:0000313" key="2">
    <source>
        <dbReference type="EMBL" id="RLJ77696.1"/>
    </source>
</evidence>
<evidence type="ECO:0000313" key="3">
    <source>
        <dbReference type="EMBL" id="TFB33103.1"/>
    </source>
</evidence>
<reference evidence="2 4" key="1">
    <citation type="submission" date="2018-10" db="EMBL/GenBank/DDBJ databases">
        <title>Genomic Encyclopedia of Archaeal and Bacterial Type Strains, Phase II (KMG-II): from individual species to whole genera.</title>
        <authorList>
            <person name="Goeker M."/>
        </authorList>
    </citation>
    <scope>NUCLEOTIDE SEQUENCE [LARGE SCALE GENOMIC DNA]</scope>
    <source>
        <strain evidence="2 4">DSM 19624</strain>
    </source>
</reference>
<evidence type="ECO:0000313" key="5">
    <source>
        <dbReference type="Proteomes" id="UP000297429"/>
    </source>
</evidence>